<accession>A0A3Q9JNM3</accession>
<evidence type="ECO:0000313" key="2">
    <source>
        <dbReference type="Proteomes" id="UP000273143"/>
    </source>
</evidence>
<protein>
    <submittedName>
        <fullName evidence="1">DUF2388 domain-containing protein</fullName>
    </submittedName>
</protein>
<dbReference type="AlphaFoldDB" id="A0A3Q9JNM3"/>
<dbReference type="KEGG" id="emo:DM558_06290"/>
<reference evidence="2" key="1">
    <citation type="submission" date="2018-06" db="EMBL/GenBank/DDBJ databases">
        <title>Complete genome of Pseudomonas insecticola strain QZS01.</title>
        <authorList>
            <person name="Wang J."/>
            <person name="Su Q."/>
        </authorList>
    </citation>
    <scope>NUCLEOTIDE SEQUENCE [LARGE SCALE GENOMIC DNA]</scope>
    <source>
        <strain evidence="2">QZS01</strain>
    </source>
</reference>
<dbReference type="EMBL" id="CP029822">
    <property type="protein sequence ID" value="AZS52187.1"/>
    <property type="molecule type" value="Genomic_DNA"/>
</dbReference>
<sequence length="95" mass="10174">MAKLNTNLNQIDFGAGAQGLAATSQSLGQVLSSMSMSSNTGPRFKLIERAQPDAINYIVSDGNIRGAYLEQALTLLRKEHSNASDMELAKAILAY</sequence>
<organism evidence="1 2">
    <name type="scientific">Entomomonas moraniae</name>
    <dbReference type="NCBI Taxonomy" id="2213226"/>
    <lineage>
        <taxon>Bacteria</taxon>
        <taxon>Pseudomonadati</taxon>
        <taxon>Pseudomonadota</taxon>
        <taxon>Gammaproteobacteria</taxon>
        <taxon>Pseudomonadales</taxon>
        <taxon>Pseudomonadaceae</taxon>
        <taxon>Entomomonas</taxon>
    </lineage>
</organism>
<name>A0A3Q9JNM3_9GAMM</name>
<dbReference type="NCBIfam" id="TIGR02448">
    <property type="entry name" value="conserverd hypothetical protein"/>
    <property type="match status" value="1"/>
</dbReference>
<gene>
    <name evidence="1" type="ORF">DM558_06290</name>
</gene>
<proteinExistence type="predicted"/>
<evidence type="ECO:0000313" key="1">
    <source>
        <dbReference type="EMBL" id="AZS52187.1"/>
    </source>
</evidence>
<dbReference type="Proteomes" id="UP000273143">
    <property type="component" value="Chromosome"/>
</dbReference>
<dbReference type="InterPro" id="IPR012661">
    <property type="entry name" value="CHP02448"/>
</dbReference>
<keyword evidence="2" id="KW-1185">Reference proteome</keyword>
<dbReference type="Pfam" id="PF09498">
    <property type="entry name" value="DUF2388"/>
    <property type="match status" value="1"/>
</dbReference>